<dbReference type="AlphaFoldDB" id="A0ABD0QDA3"/>
<dbReference type="EMBL" id="JAMKFB020000009">
    <property type="protein sequence ID" value="KAL0184109.1"/>
    <property type="molecule type" value="Genomic_DNA"/>
</dbReference>
<feature type="region of interest" description="Disordered" evidence="1">
    <location>
        <begin position="45"/>
        <end position="83"/>
    </location>
</feature>
<accession>A0ABD0QDA3</accession>
<evidence type="ECO:0000313" key="2">
    <source>
        <dbReference type="EMBL" id="KAL0184109.1"/>
    </source>
</evidence>
<protein>
    <submittedName>
        <fullName evidence="2">Uncharacterized protein</fullName>
    </submittedName>
</protein>
<name>A0ABD0QDA3_CIRMR</name>
<gene>
    <name evidence="2" type="ORF">M9458_019805</name>
</gene>
<proteinExistence type="predicted"/>
<reference evidence="2 3" key="1">
    <citation type="submission" date="2024-05" db="EMBL/GenBank/DDBJ databases">
        <title>Genome sequencing and assembly of Indian major carp, Cirrhinus mrigala (Hamilton, 1822).</title>
        <authorList>
            <person name="Mohindra V."/>
            <person name="Chowdhury L.M."/>
            <person name="Lal K."/>
            <person name="Jena J.K."/>
        </authorList>
    </citation>
    <scope>NUCLEOTIDE SEQUENCE [LARGE SCALE GENOMIC DNA]</scope>
    <source>
        <strain evidence="2">CM1030</strain>
        <tissue evidence="2">Blood</tissue>
    </source>
</reference>
<sequence>GGFRHGRTGQPPGAAFFHDTWGAAHEKIICAAKRFSIVYDTRAAPAAEGAAQKLSERRREERRGDEGGAEYSSPLPNEADKEV</sequence>
<comment type="caution">
    <text evidence="2">The sequence shown here is derived from an EMBL/GenBank/DDBJ whole genome shotgun (WGS) entry which is preliminary data.</text>
</comment>
<feature type="non-terminal residue" evidence="2">
    <location>
        <position position="1"/>
    </location>
</feature>
<feature type="compositionally biased region" description="Basic and acidic residues" evidence="1">
    <location>
        <begin position="54"/>
        <end position="66"/>
    </location>
</feature>
<dbReference type="Proteomes" id="UP001529510">
    <property type="component" value="Unassembled WGS sequence"/>
</dbReference>
<feature type="non-terminal residue" evidence="2">
    <location>
        <position position="83"/>
    </location>
</feature>
<evidence type="ECO:0000256" key="1">
    <source>
        <dbReference type="SAM" id="MobiDB-lite"/>
    </source>
</evidence>
<evidence type="ECO:0000313" key="3">
    <source>
        <dbReference type="Proteomes" id="UP001529510"/>
    </source>
</evidence>
<organism evidence="2 3">
    <name type="scientific">Cirrhinus mrigala</name>
    <name type="common">Mrigala</name>
    <dbReference type="NCBI Taxonomy" id="683832"/>
    <lineage>
        <taxon>Eukaryota</taxon>
        <taxon>Metazoa</taxon>
        <taxon>Chordata</taxon>
        <taxon>Craniata</taxon>
        <taxon>Vertebrata</taxon>
        <taxon>Euteleostomi</taxon>
        <taxon>Actinopterygii</taxon>
        <taxon>Neopterygii</taxon>
        <taxon>Teleostei</taxon>
        <taxon>Ostariophysi</taxon>
        <taxon>Cypriniformes</taxon>
        <taxon>Cyprinidae</taxon>
        <taxon>Labeoninae</taxon>
        <taxon>Labeonini</taxon>
        <taxon>Cirrhinus</taxon>
    </lineage>
</organism>
<keyword evidence="3" id="KW-1185">Reference proteome</keyword>